<keyword evidence="14" id="KW-1185">Reference proteome</keyword>
<dbReference type="Proteomes" id="UP000198767">
    <property type="component" value="Unassembled WGS sequence"/>
</dbReference>
<feature type="compositionally biased region" description="Polar residues" evidence="9">
    <location>
        <begin position="730"/>
        <end position="739"/>
    </location>
</feature>
<evidence type="ECO:0000313" key="13">
    <source>
        <dbReference type="EMBL" id="SCZ58644.1"/>
    </source>
</evidence>
<evidence type="ECO:0000256" key="3">
    <source>
        <dbReference type="ARBA" id="ARBA00022500"/>
    </source>
</evidence>
<evidence type="ECO:0000256" key="1">
    <source>
        <dbReference type="ARBA" id="ARBA00004651"/>
    </source>
</evidence>
<organism evidence="13 14">
    <name type="scientific">Epibacterium ulvae</name>
    <dbReference type="NCBI Taxonomy" id="1156985"/>
    <lineage>
        <taxon>Bacteria</taxon>
        <taxon>Pseudomonadati</taxon>
        <taxon>Pseudomonadota</taxon>
        <taxon>Alphaproteobacteria</taxon>
        <taxon>Rhodobacterales</taxon>
        <taxon>Roseobacteraceae</taxon>
        <taxon>Epibacterium</taxon>
    </lineage>
</organism>
<dbReference type="PANTHER" id="PTHR43531">
    <property type="entry name" value="PROTEIN ICFG"/>
    <property type="match status" value="1"/>
</dbReference>
<dbReference type="SUPFAM" id="SSF58104">
    <property type="entry name" value="Methyl-accepting chemotaxis protein (MCP) signaling domain"/>
    <property type="match status" value="1"/>
</dbReference>
<dbReference type="SUPFAM" id="SSF103190">
    <property type="entry name" value="Sensory domain-like"/>
    <property type="match status" value="1"/>
</dbReference>
<dbReference type="PROSITE" id="PS50111">
    <property type="entry name" value="CHEMOTAXIS_TRANSDUC_2"/>
    <property type="match status" value="1"/>
</dbReference>
<keyword evidence="8" id="KW-0807">Transducer</keyword>
<evidence type="ECO:0000256" key="6">
    <source>
        <dbReference type="ARBA" id="ARBA00023136"/>
    </source>
</evidence>
<evidence type="ECO:0000259" key="12">
    <source>
        <dbReference type="PROSITE" id="PS50885"/>
    </source>
</evidence>
<dbReference type="GO" id="GO:0006935">
    <property type="term" value="P:chemotaxis"/>
    <property type="evidence" value="ECO:0007669"/>
    <property type="project" value="UniProtKB-KW"/>
</dbReference>
<evidence type="ECO:0000256" key="4">
    <source>
        <dbReference type="ARBA" id="ARBA00022692"/>
    </source>
</evidence>
<dbReference type="InterPro" id="IPR004089">
    <property type="entry name" value="MCPsignal_dom"/>
</dbReference>
<dbReference type="AlphaFoldDB" id="A0A1G5Q9Z2"/>
<keyword evidence="3" id="KW-0145">Chemotaxis</keyword>
<name>A0A1G5Q9Z2_9RHOB</name>
<dbReference type="SMART" id="SM00283">
    <property type="entry name" value="MA"/>
    <property type="match status" value="1"/>
</dbReference>
<dbReference type="RefSeq" id="WP_090217513.1">
    <property type="nucleotide sequence ID" value="NZ_FMWG01000003.1"/>
</dbReference>
<dbReference type="Gene3D" id="6.10.340.10">
    <property type="match status" value="1"/>
</dbReference>
<dbReference type="InterPro" id="IPR003660">
    <property type="entry name" value="HAMP_dom"/>
</dbReference>
<comment type="similarity">
    <text evidence="7">Belongs to the methyl-accepting chemotaxis (MCP) protein family.</text>
</comment>
<reference evidence="13 14" key="1">
    <citation type="submission" date="2016-10" db="EMBL/GenBank/DDBJ databases">
        <authorList>
            <person name="de Groot N.N."/>
        </authorList>
    </citation>
    <scope>NUCLEOTIDE SEQUENCE [LARGE SCALE GENOMIC DNA]</scope>
    <source>
        <strain evidence="13 14">U95</strain>
    </source>
</reference>
<evidence type="ECO:0000256" key="8">
    <source>
        <dbReference type="PROSITE-ProRule" id="PRU00284"/>
    </source>
</evidence>
<feature type="region of interest" description="Disordered" evidence="9">
    <location>
        <begin position="730"/>
        <end position="765"/>
    </location>
</feature>
<dbReference type="InterPro" id="IPR051310">
    <property type="entry name" value="MCP_chemotaxis"/>
</dbReference>
<dbReference type="CDD" id="cd11386">
    <property type="entry name" value="MCP_signal"/>
    <property type="match status" value="1"/>
</dbReference>
<evidence type="ECO:0000259" key="11">
    <source>
        <dbReference type="PROSITE" id="PS50111"/>
    </source>
</evidence>
<dbReference type="PANTHER" id="PTHR43531:SF11">
    <property type="entry name" value="METHYL-ACCEPTING CHEMOTAXIS PROTEIN 3"/>
    <property type="match status" value="1"/>
</dbReference>
<dbReference type="FunFam" id="1.10.287.950:FF:000001">
    <property type="entry name" value="Methyl-accepting chemotaxis sensory transducer"/>
    <property type="match status" value="1"/>
</dbReference>
<gene>
    <name evidence="13" type="ORF">SAMN04488118_103368</name>
</gene>
<feature type="domain" description="Methyl-accepting transducer" evidence="11">
    <location>
        <begin position="487"/>
        <end position="716"/>
    </location>
</feature>
<comment type="subcellular location">
    <subcellularLocation>
        <location evidence="1">Cell membrane</location>
        <topology evidence="1">Multi-pass membrane protein</topology>
    </subcellularLocation>
</comment>
<dbReference type="InterPro" id="IPR029151">
    <property type="entry name" value="Sensor-like_sf"/>
</dbReference>
<keyword evidence="4 10" id="KW-0812">Transmembrane</keyword>
<dbReference type="STRING" id="1156985.SAMN04488118_103368"/>
<dbReference type="GO" id="GO:0007165">
    <property type="term" value="P:signal transduction"/>
    <property type="evidence" value="ECO:0007669"/>
    <property type="project" value="UniProtKB-KW"/>
</dbReference>
<dbReference type="Gene3D" id="3.30.450.20">
    <property type="entry name" value="PAS domain"/>
    <property type="match status" value="1"/>
</dbReference>
<feature type="compositionally biased region" description="Acidic residues" evidence="9">
    <location>
        <begin position="755"/>
        <end position="765"/>
    </location>
</feature>
<dbReference type="Pfam" id="PF00015">
    <property type="entry name" value="MCPsignal"/>
    <property type="match status" value="1"/>
</dbReference>
<evidence type="ECO:0000313" key="14">
    <source>
        <dbReference type="Proteomes" id="UP000198767"/>
    </source>
</evidence>
<evidence type="ECO:0000256" key="7">
    <source>
        <dbReference type="ARBA" id="ARBA00029447"/>
    </source>
</evidence>
<feature type="domain" description="HAMP" evidence="12">
    <location>
        <begin position="436"/>
        <end position="482"/>
    </location>
</feature>
<feature type="domain" description="HAMP" evidence="12">
    <location>
        <begin position="367"/>
        <end position="420"/>
    </location>
</feature>
<keyword evidence="5 10" id="KW-1133">Transmembrane helix</keyword>
<protein>
    <submittedName>
        <fullName evidence="13">Methyl-accepting chemotaxis sensory transducer with Cache sensor</fullName>
    </submittedName>
</protein>
<evidence type="ECO:0000256" key="10">
    <source>
        <dbReference type="SAM" id="Phobius"/>
    </source>
</evidence>
<keyword evidence="6 10" id="KW-0472">Membrane</keyword>
<keyword evidence="2" id="KW-1003">Cell membrane</keyword>
<evidence type="ECO:0000256" key="5">
    <source>
        <dbReference type="ARBA" id="ARBA00022989"/>
    </source>
</evidence>
<proteinExistence type="inferred from homology"/>
<dbReference type="EMBL" id="FMWG01000003">
    <property type="protein sequence ID" value="SCZ58644.1"/>
    <property type="molecule type" value="Genomic_DNA"/>
</dbReference>
<evidence type="ECO:0000256" key="2">
    <source>
        <dbReference type="ARBA" id="ARBA00022475"/>
    </source>
</evidence>
<sequence length="779" mass="84554">MKILANMKLAWKLPLTIAIPAVVVVMISGLLQLKQTADAIDQEHRTAYTSYVESKGSEIERWLSDSQVDLLAIADTYGIQTALNEFSSAWDAYAGAVSDDLRRLYISDNPNPTGQKDELVLAKDGSTWSEVHNRHHVGLRSYQRARGYYDLFLFDTNGELIYSVFKEDDFALNFTNGVYAQSGLGEVFQEGIKLQNGQFYMTDIAPYAPSADAPAMFMSTPVFHEGQKIGVVAIQLPLDVMTEILSNSELIGTTGEVYLVDNNGKALTNSRREGGFSTLDSLPALSQITSALSGGTAYVKTATGVSGQDVVATTSDVKTPRGDLWGLVFEIDRSEAMQFTQHATITTALATSITGLVLCLLAWLTVRSLIQRVEILAHEMEQISEQNYGQEIAGQRKQDEVGFISRTLAKLQVRLRDGAEAEAREKIVQKNNKNVVNMLSEGLVDLAKGDFRNQITETFPEEHVKLRDSLNNAMTGLNDVVLTVRDTADSINRGAQEISGSADELSQRTESQAATLEQTAAALEEVTASVRSATEHVESVEKTVGTARSKALESGEVVGETIEAMTEIEQSSQKISQIINVIDDIAFQTNLLALNAGVEAARAGEAGRGFAVVASEVRGLAQRSADAAMEIKSLIEKSGQQVGRGVKMVGRTGDALTVIIEQVQDISGLVSQIAQSSREQSTALSEINTGMIQLDQVTQGNAAMVEENTAAAHLLRGDASKLIHHVDQFKTSGSNSKNSMPPIETLPAVQQSASEFDEDPFEETEPFVHQAANDKWTDF</sequence>
<dbReference type="Gene3D" id="1.10.287.950">
    <property type="entry name" value="Methyl-accepting chemotaxis protein"/>
    <property type="match status" value="1"/>
</dbReference>
<dbReference type="InterPro" id="IPR033479">
    <property type="entry name" value="dCache_1"/>
</dbReference>
<accession>A0A1G5Q9Z2</accession>
<dbReference type="GO" id="GO:0005886">
    <property type="term" value="C:plasma membrane"/>
    <property type="evidence" value="ECO:0007669"/>
    <property type="project" value="UniProtKB-SubCell"/>
</dbReference>
<dbReference type="Pfam" id="PF02743">
    <property type="entry name" value="dCache_1"/>
    <property type="match status" value="1"/>
</dbReference>
<dbReference type="OrthoDB" id="354287at2"/>
<dbReference type="PROSITE" id="PS50885">
    <property type="entry name" value="HAMP"/>
    <property type="match status" value="2"/>
</dbReference>
<evidence type="ECO:0000256" key="9">
    <source>
        <dbReference type="SAM" id="MobiDB-lite"/>
    </source>
</evidence>
<feature type="transmembrane region" description="Helical" evidence="10">
    <location>
        <begin position="12"/>
        <end position="31"/>
    </location>
</feature>